<gene>
    <name evidence="3" type="ORF">PENDEC_c003G03844</name>
</gene>
<dbReference type="AlphaFoldDB" id="A0A1V6PJN5"/>
<dbReference type="Pfam" id="PF08241">
    <property type="entry name" value="Methyltransf_11"/>
    <property type="match status" value="1"/>
</dbReference>
<dbReference type="InterPro" id="IPR051052">
    <property type="entry name" value="Diverse_substrate_MTase"/>
</dbReference>
<dbReference type="InterPro" id="IPR029063">
    <property type="entry name" value="SAM-dependent_MTases_sf"/>
</dbReference>
<organism evidence="3 4">
    <name type="scientific">Penicillium decumbens</name>
    <dbReference type="NCBI Taxonomy" id="69771"/>
    <lineage>
        <taxon>Eukaryota</taxon>
        <taxon>Fungi</taxon>
        <taxon>Dikarya</taxon>
        <taxon>Ascomycota</taxon>
        <taxon>Pezizomycotina</taxon>
        <taxon>Eurotiomycetes</taxon>
        <taxon>Eurotiomycetidae</taxon>
        <taxon>Eurotiales</taxon>
        <taxon>Aspergillaceae</taxon>
        <taxon>Penicillium</taxon>
    </lineage>
</organism>
<proteinExistence type="predicted"/>
<dbReference type="GO" id="GO:0008757">
    <property type="term" value="F:S-adenosylmethionine-dependent methyltransferase activity"/>
    <property type="evidence" value="ECO:0007669"/>
    <property type="project" value="InterPro"/>
</dbReference>
<dbReference type="STRING" id="69771.A0A1V6PJN5"/>
<protein>
    <recommendedName>
        <fullName evidence="2">Methyltransferase type 11 domain-containing protein</fullName>
    </recommendedName>
</protein>
<dbReference type="PANTHER" id="PTHR44942">
    <property type="entry name" value="METHYLTRANSF_11 DOMAIN-CONTAINING PROTEIN"/>
    <property type="match status" value="1"/>
</dbReference>
<evidence type="ECO:0000313" key="4">
    <source>
        <dbReference type="Proteomes" id="UP000191522"/>
    </source>
</evidence>
<dbReference type="Proteomes" id="UP000191522">
    <property type="component" value="Unassembled WGS sequence"/>
</dbReference>
<evidence type="ECO:0000256" key="1">
    <source>
        <dbReference type="SAM" id="MobiDB-lite"/>
    </source>
</evidence>
<dbReference type="CDD" id="cd02440">
    <property type="entry name" value="AdoMet_MTases"/>
    <property type="match status" value="1"/>
</dbReference>
<keyword evidence="4" id="KW-1185">Reference proteome</keyword>
<feature type="domain" description="Methyltransferase type 11" evidence="2">
    <location>
        <begin position="58"/>
        <end position="159"/>
    </location>
</feature>
<dbReference type="OMA" id="SETMFFE"/>
<evidence type="ECO:0000259" key="2">
    <source>
        <dbReference type="Pfam" id="PF08241"/>
    </source>
</evidence>
<dbReference type="PANTHER" id="PTHR44942:SF10">
    <property type="entry name" value="METHYLTRANSFERASE TYPE 11 DOMAIN-CONTAINING PROTEIN"/>
    <property type="match status" value="1"/>
</dbReference>
<dbReference type="EMBL" id="MDYL01000003">
    <property type="protein sequence ID" value="OQD77093.1"/>
    <property type="molecule type" value="Genomic_DNA"/>
</dbReference>
<feature type="region of interest" description="Disordered" evidence="1">
    <location>
        <begin position="1"/>
        <end position="35"/>
    </location>
</feature>
<sequence>MSEQSATPASATQEKTFSSYSKEQGKEYAQSRPDYHPTVYQTVLDQHRASGGQLDTLVDLGCGPGNVARSLGVHFTHTIGLDPSEGMVATARSLGGTTSTSEPIRYEVSTAEDIGANASPPIPDNSVDLITAANSAHWFDMSRFWPSAARVLKPGGSVIMWTSGGSRVHPSVPNAASMQVELDRIEEEYLLPFFEPGNLHTRGRYADLPLPWTLDPPVAGFDKSEFVRKDWDLAEKFHVTEPDVPLDMFERIIGTMSPVTRWREANPDAVGTEKDVVKVYRRAIERHLHAAGVEKGKETVRGAMLGVILVVKKKR</sequence>
<dbReference type="Gene3D" id="3.40.50.150">
    <property type="entry name" value="Vaccinia Virus protein VP39"/>
    <property type="match status" value="1"/>
</dbReference>
<accession>A0A1V6PJN5</accession>
<reference evidence="4" key="1">
    <citation type="journal article" date="2017" name="Nat. Microbiol.">
        <title>Global analysis of biosynthetic gene clusters reveals vast potential of secondary metabolite production in Penicillium species.</title>
        <authorList>
            <person name="Nielsen J.C."/>
            <person name="Grijseels S."/>
            <person name="Prigent S."/>
            <person name="Ji B."/>
            <person name="Dainat J."/>
            <person name="Nielsen K.F."/>
            <person name="Frisvad J.C."/>
            <person name="Workman M."/>
            <person name="Nielsen J."/>
        </authorList>
    </citation>
    <scope>NUCLEOTIDE SEQUENCE [LARGE SCALE GENOMIC DNA]</scope>
    <source>
        <strain evidence="4">IBT 11843</strain>
    </source>
</reference>
<comment type="caution">
    <text evidence="3">The sequence shown here is derived from an EMBL/GenBank/DDBJ whole genome shotgun (WGS) entry which is preliminary data.</text>
</comment>
<feature type="compositionally biased region" description="Polar residues" evidence="1">
    <location>
        <begin position="1"/>
        <end position="22"/>
    </location>
</feature>
<dbReference type="OrthoDB" id="10027013at2759"/>
<evidence type="ECO:0000313" key="3">
    <source>
        <dbReference type="EMBL" id="OQD77093.1"/>
    </source>
</evidence>
<name>A0A1V6PJN5_PENDC</name>
<dbReference type="InterPro" id="IPR013216">
    <property type="entry name" value="Methyltransf_11"/>
</dbReference>
<dbReference type="SUPFAM" id="SSF53335">
    <property type="entry name" value="S-adenosyl-L-methionine-dependent methyltransferases"/>
    <property type="match status" value="1"/>
</dbReference>